<proteinExistence type="predicted"/>
<feature type="region of interest" description="Disordered" evidence="1">
    <location>
        <begin position="102"/>
        <end position="141"/>
    </location>
</feature>
<dbReference type="AlphaFoldDB" id="A0AAI9X651"/>
<dbReference type="Proteomes" id="UP001227192">
    <property type="component" value="Unassembled WGS sequence"/>
</dbReference>
<sequence>MGKKVSAYSSGRRHMAERSLDHLKTEGGLFINSPYTLSLSLPFIYADFPGCFRQSPAQSELKLQISIEYPPTHSQCSAQHHGAQACMPQNFYINNQRVSPAQYTSTVPPDQHSNPESTMANHSQAPTYPARGTSRSCRKSGANTAKHLKEFGARTRFSCL</sequence>
<evidence type="ECO:0000313" key="2">
    <source>
        <dbReference type="EMBL" id="KAJ9484889.1"/>
    </source>
</evidence>
<reference evidence="2" key="1">
    <citation type="submission" date="2015-06" db="EMBL/GenBank/DDBJ databases">
        <authorList>
            <person name="Nguyen H."/>
        </authorList>
    </citation>
    <scope>NUCLEOTIDE SEQUENCE</scope>
    <source>
        <strain evidence="2">DAOM 180753</strain>
    </source>
</reference>
<organism evidence="2 3">
    <name type="scientific">Penicillium thymicola</name>
    <dbReference type="NCBI Taxonomy" id="293382"/>
    <lineage>
        <taxon>Eukaryota</taxon>
        <taxon>Fungi</taxon>
        <taxon>Dikarya</taxon>
        <taxon>Ascomycota</taxon>
        <taxon>Pezizomycotina</taxon>
        <taxon>Eurotiomycetes</taxon>
        <taxon>Eurotiomycetidae</taxon>
        <taxon>Eurotiales</taxon>
        <taxon>Aspergillaceae</taxon>
        <taxon>Penicillium</taxon>
    </lineage>
</organism>
<dbReference type="EMBL" id="LACB01000304">
    <property type="protein sequence ID" value="KAJ9484889.1"/>
    <property type="molecule type" value="Genomic_DNA"/>
</dbReference>
<evidence type="ECO:0000256" key="1">
    <source>
        <dbReference type="SAM" id="MobiDB-lite"/>
    </source>
</evidence>
<comment type="caution">
    <text evidence="2">The sequence shown here is derived from an EMBL/GenBank/DDBJ whole genome shotgun (WGS) entry which is preliminary data.</text>
</comment>
<gene>
    <name evidence="2" type="ORF">VN97_g8468</name>
</gene>
<evidence type="ECO:0000313" key="3">
    <source>
        <dbReference type="Proteomes" id="UP001227192"/>
    </source>
</evidence>
<accession>A0AAI9X651</accession>
<protein>
    <submittedName>
        <fullName evidence="2">Uncharacterized protein</fullName>
    </submittedName>
</protein>
<name>A0AAI9X651_PENTH</name>
<reference evidence="2" key="2">
    <citation type="journal article" date="2016" name="Fungal Biol.">
        <title>Ochratoxin A production by Penicillium thymicola.</title>
        <authorList>
            <person name="Nguyen H.D.T."/>
            <person name="McMullin D.R."/>
            <person name="Ponomareva E."/>
            <person name="Riley R."/>
            <person name="Pomraning K.R."/>
            <person name="Baker S.E."/>
            <person name="Seifert K.A."/>
        </authorList>
    </citation>
    <scope>NUCLEOTIDE SEQUENCE</scope>
    <source>
        <strain evidence="2">DAOM 180753</strain>
    </source>
</reference>
<feature type="compositionally biased region" description="Polar residues" evidence="1">
    <location>
        <begin position="102"/>
        <end position="126"/>
    </location>
</feature>
<keyword evidence="3" id="KW-1185">Reference proteome</keyword>